<reference evidence="3" key="1">
    <citation type="journal article" date="2020" name="Nat. Commun.">
        <title>Genome sequence of the cluster root forming white lupin.</title>
        <authorList>
            <person name="Hufnagel B."/>
            <person name="Marques A."/>
            <person name="Soriano A."/>
            <person name="Marques L."/>
            <person name="Divol F."/>
            <person name="Doumas P."/>
            <person name="Sallet E."/>
            <person name="Mancinotti D."/>
            <person name="Carrere S."/>
            <person name="Marande W."/>
            <person name="Arribat S."/>
            <person name="Keller J."/>
            <person name="Huneau C."/>
            <person name="Blein T."/>
            <person name="Aime D."/>
            <person name="Laguerre M."/>
            <person name="Taylor J."/>
            <person name="Schubert V."/>
            <person name="Nelson M."/>
            <person name="Geu-Flores F."/>
            <person name="Crespi M."/>
            <person name="Gallardo-Guerrero K."/>
            <person name="Delaux P.-M."/>
            <person name="Salse J."/>
            <person name="Berges H."/>
            <person name="Guyot R."/>
            <person name="Gouzy J."/>
            <person name="Peret B."/>
        </authorList>
    </citation>
    <scope>NUCLEOTIDE SEQUENCE [LARGE SCALE GENOMIC DNA]</scope>
    <source>
        <strain evidence="3">cv. Amiga</strain>
    </source>
</reference>
<dbReference type="OrthoDB" id="1731983at2759"/>
<sequence length="145" mass="16014">MSWLWTRATCAAENKVVEKEAPQSFENVALVIGITGIVGNSLAAILPLHNTPGGPWKVYGVARRPRPSWNDNHPVHYIQCNISDQNDTQAKLSVLTDVTHIFYVSWSSKPTEALNCEVNGAMFRNVLRALIPNAPNLRHVSLQTG</sequence>
<dbReference type="PANTHER" id="PTHR32487">
    <property type="entry name" value="3-OXO-DELTA(4,5)-STEROID 5-BETA-REDUCTASE"/>
    <property type="match status" value="1"/>
</dbReference>
<comment type="caution">
    <text evidence="2">The sequence shown here is derived from an EMBL/GenBank/DDBJ whole genome shotgun (WGS) entry which is preliminary data.</text>
</comment>
<accession>A0A6A4PC52</accession>
<dbReference type="InterPro" id="IPR036291">
    <property type="entry name" value="NAD(P)-bd_dom_sf"/>
</dbReference>
<name>A0A6A4PC52_LUPAL</name>
<keyword evidence="3" id="KW-1185">Reference proteome</keyword>
<protein>
    <submittedName>
        <fullName evidence="2">Putative oxidoreductase</fullName>
    </submittedName>
</protein>
<dbReference type="Proteomes" id="UP000447434">
    <property type="component" value="Chromosome 14"/>
</dbReference>
<evidence type="ECO:0000313" key="2">
    <source>
        <dbReference type="EMBL" id="KAE9600002.1"/>
    </source>
</evidence>
<organism evidence="2 3">
    <name type="scientific">Lupinus albus</name>
    <name type="common">White lupine</name>
    <name type="synonym">Lupinus termis</name>
    <dbReference type="NCBI Taxonomy" id="3870"/>
    <lineage>
        <taxon>Eukaryota</taxon>
        <taxon>Viridiplantae</taxon>
        <taxon>Streptophyta</taxon>
        <taxon>Embryophyta</taxon>
        <taxon>Tracheophyta</taxon>
        <taxon>Spermatophyta</taxon>
        <taxon>Magnoliopsida</taxon>
        <taxon>eudicotyledons</taxon>
        <taxon>Gunneridae</taxon>
        <taxon>Pentapetalae</taxon>
        <taxon>rosids</taxon>
        <taxon>fabids</taxon>
        <taxon>Fabales</taxon>
        <taxon>Fabaceae</taxon>
        <taxon>Papilionoideae</taxon>
        <taxon>50 kb inversion clade</taxon>
        <taxon>genistoids sensu lato</taxon>
        <taxon>core genistoids</taxon>
        <taxon>Genisteae</taxon>
        <taxon>Lupinus</taxon>
    </lineage>
</organism>
<gene>
    <name evidence="2" type="ORF">Lalb_Chr14g0368361</name>
</gene>
<dbReference type="Pfam" id="PF01370">
    <property type="entry name" value="Epimerase"/>
    <property type="match status" value="1"/>
</dbReference>
<dbReference type="SUPFAM" id="SSF51735">
    <property type="entry name" value="NAD(P)-binding Rossmann-fold domains"/>
    <property type="match status" value="1"/>
</dbReference>
<evidence type="ECO:0000259" key="1">
    <source>
        <dbReference type="Pfam" id="PF01370"/>
    </source>
</evidence>
<dbReference type="InterPro" id="IPR001509">
    <property type="entry name" value="Epimerase_deHydtase"/>
</dbReference>
<dbReference type="Gene3D" id="3.40.50.720">
    <property type="entry name" value="NAD(P)-binding Rossmann-like Domain"/>
    <property type="match status" value="1"/>
</dbReference>
<feature type="domain" description="NAD-dependent epimerase/dehydratase" evidence="1">
    <location>
        <begin position="29"/>
        <end position="132"/>
    </location>
</feature>
<evidence type="ECO:0000313" key="3">
    <source>
        <dbReference type="Proteomes" id="UP000447434"/>
    </source>
</evidence>
<dbReference type="AlphaFoldDB" id="A0A6A4PC52"/>
<dbReference type="PANTHER" id="PTHR32487:SF30">
    <property type="entry name" value="3-OXO-DELTA(4,5)-STEROID 5-BETA-REDUCTASE-LIKE PROTEIN"/>
    <property type="match status" value="1"/>
</dbReference>
<proteinExistence type="predicted"/>
<dbReference type="EMBL" id="WOCE01000014">
    <property type="protein sequence ID" value="KAE9600002.1"/>
    <property type="molecule type" value="Genomic_DNA"/>
</dbReference>